<gene>
    <name evidence="3" type="ORF">PGLA1383_LOCUS32075</name>
</gene>
<dbReference type="EMBL" id="CAJNNV010025411">
    <property type="protein sequence ID" value="CAE8614352.1"/>
    <property type="molecule type" value="Genomic_DNA"/>
</dbReference>
<evidence type="ECO:0000256" key="2">
    <source>
        <dbReference type="SAM" id="Phobius"/>
    </source>
</evidence>
<feature type="region of interest" description="Disordered" evidence="1">
    <location>
        <begin position="411"/>
        <end position="477"/>
    </location>
</feature>
<keyword evidence="2" id="KW-0472">Membrane</keyword>
<evidence type="ECO:0000256" key="1">
    <source>
        <dbReference type="SAM" id="MobiDB-lite"/>
    </source>
</evidence>
<organism evidence="3 4">
    <name type="scientific">Polarella glacialis</name>
    <name type="common">Dinoflagellate</name>
    <dbReference type="NCBI Taxonomy" id="89957"/>
    <lineage>
        <taxon>Eukaryota</taxon>
        <taxon>Sar</taxon>
        <taxon>Alveolata</taxon>
        <taxon>Dinophyceae</taxon>
        <taxon>Suessiales</taxon>
        <taxon>Suessiaceae</taxon>
        <taxon>Polarella</taxon>
    </lineage>
</organism>
<protein>
    <submittedName>
        <fullName evidence="3">Uncharacterized protein</fullName>
    </submittedName>
</protein>
<evidence type="ECO:0000313" key="3">
    <source>
        <dbReference type="EMBL" id="CAE8614352.1"/>
    </source>
</evidence>
<reference evidence="3" key="1">
    <citation type="submission" date="2021-02" db="EMBL/GenBank/DDBJ databases">
        <authorList>
            <person name="Dougan E. K."/>
            <person name="Rhodes N."/>
            <person name="Thang M."/>
            <person name="Chan C."/>
        </authorList>
    </citation>
    <scope>NUCLEOTIDE SEQUENCE</scope>
</reference>
<comment type="caution">
    <text evidence="3">The sequence shown here is derived from an EMBL/GenBank/DDBJ whole genome shotgun (WGS) entry which is preliminary data.</text>
</comment>
<feature type="transmembrane region" description="Helical" evidence="2">
    <location>
        <begin position="309"/>
        <end position="332"/>
    </location>
</feature>
<dbReference type="Proteomes" id="UP000654075">
    <property type="component" value="Unassembled WGS sequence"/>
</dbReference>
<keyword evidence="2" id="KW-0812">Transmembrane</keyword>
<accession>A0A813FQ89</accession>
<evidence type="ECO:0000313" key="4">
    <source>
        <dbReference type="Proteomes" id="UP000654075"/>
    </source>
</evidence>
<name>A0A813FQ89_POLGL</name>
<keyword evidence="2" id="KW-1133">Transmembrane helix</keyword>
<dbReference type="AlphaFoldDB" id="A0A813FQ89"/>
<proteinExistence type="predicted"/>
<keyword evidence="4" id="KW-1185">Reference proteome</keyword>
<sequence>FGSGEDTESALLKVENCHQKLLDAESRIYGLLATSIPQVALSFPRLEPGLFEKVAHAHGRDRAEYEPLNSGVAGDAAGELLAAAEVPGGVPAEVPGSDAAGGLLAASASELGNYQARDRAWIPTWLEGVHPDAFKKLAIPAAASLVLAVAIACLPIDHFAGRALACMSAVFMNFADVARSWMSHTAKLFDVLEGKLGEIREKLGEVLDTVREQIAEPKEKLDACINQMVEDQKPTVEQMQKFEKTIRAVDSDFDIPTPDDLQEPLQACDASIDGFISQAKSSIPGLFAEEVGKHPLGRLATQRSCFKRYIVYLPLGCVLLVNVLLAALQLSWTADSQAGLLNNNSNNKSSSSRRLRGMLEHEASVAAIIQNITASPPTVGTAEAMAAVIKNITPSAATIGTDEAMEPRKATLVSDEAMEPSSATLGTDEAMERTSPGTISSNANRATESNENSNNNNNYITSGATESNESSSSAMVNETVIQSPSQPWGEWLQSNLEAAGVSNDTATKLRDLTRPQFWAAALRTRLWSVVQPVLSQILLSVLQLLGGLLLTRAPVVCSVGNKAIAQLEGKLSSRLNQQTHEVADKVFGQTFGAVKERSDSFFPKFKKRTEQLLTVMQSAQKANAMAGQLGSLLGRGSSGASGGA</sequence>
<dbReference type="OrthoDB" id="443878at2759"/>
<feature type="non-terminal residue" evidence="3">
    <location>
        <position position="1"/>
    </location>
</feature>
<feature type="compositionally biased region" description="Low complexity" evidence="1">
    <location>
        <begin position="440"/>
        <end position="474"/>
    </location>
</feature>